<dbReference type="Proteomes" id="UP000249464">
    <property type="component" value="Unassembled WGS sequence"/>
</dbReference>
<evidence type="ECO:0000313" key="2">
    <source>
        <dbReference type="EMBL" id="SGY20449.1"/>
    </source>
</evidence>
<name>A0A2X0LZ45_9BASI</name>
<dbReference type="EMBL" id="FQNC01000018">
    <property type="protein sequence ID" value="SGY20434.1"/>
    <property type="molecule type" value="Genomic_DNA"/>
</dbReference>
<proteinExistence type="predicted"/>
<dbReference type="AlphaFoldDB" id="A0A2X0LZ45"/>
<dbReference type="EMBL" id="FQNC01000018">
    <property type="protein sequence ID" value="SGY20449.1"/>
    <property type="molecule type" value="Genomic_DNA"/>
</dbReference>
<keyword evidence="3" id="KW-1185">Reference proteome</keyword>
<reference evidence="2 3" key="1">
    <citation type="submission" date="2016-11" db="EMBL/GenBank/DDBJ databases">
        <authorList>
            <person name="Jaros S."/>
            <person name="Januszkiewicz K."/>
            <person name="Wedrychowicz H."/>
        </authorList>
    </citation>
    <scope>NUCLEOTIDE SEQUENCE [LARGE SCALE GENOMIC DNA]</scope>
</reference>
<gene>
    <name evidence="2" type="primary">BQ5605_C016g08054</name>
    <name evidence="1" type="synonym">BQ5605_C016g08047</name>
    <name evidence="1" type="ORF">BQ5605_C016G08047</name>
    <name evidence="2" type="ORF">BQ5605_C016G08054</name>
</gene>
<accession>A0A2X0LZ45</accession>
<evidence type="ECO:0000313" key="1">
    <source>
        <dbReference type="EMBL" id="SGY20434.1"/>
    </source>
</evidence>
<protein>
    <submittedName>
        <fullName evidence="1">BQ5605_C016g08047 protein</fullName>
    </submittedName>
    <submittedName>
        <fullName evidence="2">BQ5605_C016g08054 protein</fullName>
    </submittedName>
</protein>
<organism evidence="2 3">
    <name type="scientific">Microbotryum silenes-dioicae</name>
    <dbReference type="NCBI Taxonomy" id="796604"/>
    <lineage>
        <taxon>Eukaryota</taxon>
        <taxon>Fungi</taxon>
        <taxon>Dikarya</taxon>
        <taxon>Basidiomycota</taxon>
        <taxon>Pucciniomycotina</taxon>
        <taxon>Microbotryomycetes</taxon>
        <taxon>Microbotryales</taxon>
        <taxon>Microbotryaceae</taxon>
        <taxon>Microbotryum</taxon>
    </lineage>
</organism>
<dbReference type="STRING" id="796604.A0A2X0LZ45"/>
<sequence length="188" mass="20831">MIIDRTSCNFIKVSEHSRRPVTNPTKEILTSIPSPFTLKVHSIALEGLEATDIHVNSLIAADEKAEAELRWKLDLHRGHPSPALVSARKEFGLLSDLLPRQHSVNDRTNIGIARLAGLEADLNMTGTYDYNILLSSVYMTFEIFSSPPTTCARSPDRCGMYPGSRRRHFRHSGPGSGCLGIPSESFRT</sequence>
<evidence type="ECO:0000313" key="3">
    <source>
        <dbReference type="Proteomes" id="UP000249464"/>
    </source>
</evidence>